<evidence type="ECO:0000313" key="3">
    <source>
        <dbReference type="EMBL" id="KUJ10303.1"/>
    </source>
</evidence>
<protein>
    <recommendedName>
        <fullName evidence="2">CWF21 domain-containing protein</fullName>
    </recommendedName>
</protein>
<gene>
    <name evidence="3" type="ORF">LY89DRAFT_257178</name>
</gene>
<feature type="region of interest" description="Disordered" evidence="1">
    <location>
        <begin position="1"/>
        <end position="44"/>
    </location>
</feature>
<dbReference type="GeneID" id="28815968"/>
<feature type="region of interest" description="Disordered" evidence="1">
    <location>
        <begin position="471"/>
        <end position="493"/>
    </location>
</feature>
<dbReference type="InterPro" id="IPR013170">
    <property type="entry name" value="mRNA_splic_Cwf21_dom"/>
</dbReference>
<dbReference type="Pfam" id="PF08312">
    <property type="entry name" value="cwf21"/>
    <property type="match status" value="1"/>
</dbReference>
<dbReference type="AlphaFoldDB" id="A0A132BDG9"/>
<proteinExistence type="predicted"/>
<dbReference type="InParanoid" id="A0A132BDG9"/>
<feature type="compositionally biased region" description="Low complexity" evidence="1">
    <location>
        <begin position="184"/>
        <end position="198"/>
    </location>
</feature>
<evidence type="ECO:0000256" key="1">
    <source>
        <dbReference type="SAM" id="MobiDB-lite"/>
    </source>
</evidence>
<dbReference type="Proteomes" id="UP000070700">
    <property type="component" value="Unassembled WGS sequence"/>
</dbReference>
<evidence type="ECO:0000313" key="4">
    <source>
        <dbReference type="Proteomes" id="UP000070700"/>
    </source>
</evidence>
<feature type="region of interest" description="Disordered" evidence="1">
    <location>
        <begin position="251"/>
        <end position="384"/>
    </location>
</feature>
<evidence type="ECO:0000259" key="2">
    <source>
        <dbReference type="Pfam" id="PF08312"/>
    </source>
</evidence>
<dbReference type="EMBL" id="KQ947429">
    <property type="protein sequence ID" value="KUJ10303.1"/>
    <property type="molecule type" value="Genomic_DNA"/>
</dbReference>
<feature type="compositionally biased region" description="Polar residues" evidence="1">
    <location>
        <begin position="258"/>
        <end position="293"/>
    </location>
</feature>
<keyword evidence="4" id="KW-1185">Reference proteome</keyword>
<dbReference type="CDD" id="cd21372">
    <property type="entry name" value="cwf21_CWC21-like"/>
    <property type="match status" value="1"/>
</dbReference>
<reference evidence="3 4" key="1">
    <citation type="submission" date="2015-10" db="EMBL/GenBank/DDBJ databases">
        <title>Full genome of DAOMC 229536 Phialocephala scopiformis, a fungal endophyte of spruce producing the potent anti-insectan compound rugulosin.</title>
        <authorList>
            <consortium name="DOE Joint Genome Institute"/>
            <person name="Walker A.K."/>
            <person name="Frasz S.L."/>
            <person name="Seifert K.A."/>
            <person name="Miller J.D."/>
            <person name="Mondo S.J."/>
            <person name="Labutti K."/>
            <person name="Lipzen A."/>
            <person name="Dockter R."/>
            <person name="Kennedy M."/>
            <person name="Grigoriev I.V."/>
            <person name="Spatafora J.W."/>
        </authorList>
    </citation>
    <scope>NUCLEOTIDE SEQUENCE [LARGE SCALE GENOMIC DNA]</scope>
    <source>
        <strain evidence="3 4">CBS 120377</strain>
    </source>
</reference>
<feature type="region of interest" description="Disordered" evidence="1">
    <location>
        <begin position="174"/>
        <end position="224"/>
    </location>
</feature>
<dbReference type="KEGG" id="psco:LY89DRAFT_257178"/>
<dbReference type="RefSeq" id="XP_018064658.1">
    <property type="nucleotide sequence ID" value="XM_018206242.1"/>
</dbReference>
<feature type="compositionally biased region" description="Basic and acidic residues" evidence="1">
    <location>
        <begin position="295"/>
        <end position="310"/>
    </location>
</feature>
<sequence length="513" mass="57567">MHPPAANNENSVNGRLPSVHRHSKGHIQMSPVSNIDSRPPDKGTAEISAQLPAVLGDTGSEIDTNQAKDKDLPFPVANHNMMNFVLGGNTFNVDVAAAIGSEVLRNYNTISRDNQKVIEERDTLEEENQTLWEKNKDFTKKNKVLEEENMSLKLLLAQHGISLEEVVDFELPVPNPRPEARLPGNVSETGVTSSSTSNHSFQHPQGVPGLNVQDDTPPSMATRHTEQQAVNIPKDINQAKHSPAIINPMLTHKRESSSRSLPSQTTPNIEKSLKVESSTDNDMLDGHSSTLQSVVKREQEVRTAKRRANDKNQSPSGIADKRRRTGKDTKLPADSKMDERCPLGERPAIKDKHSSSRTRIKTEAEGQPDWFVTDEQSDKSLPSSNIRLKLDGTKIDHDSKPVDDSKSTNEAVEKGLIKFMKRKMDDNKIFCDIPVPKCGKGYMDDRSWRKHVDKHHPAWLKALIEETSSSFKPVDEHSYSHQQELLGRETERDKKREIEVKIMELRTRLEDEG</sequence>
<name>A0A132BDG9_MOLSC</name>
<feature type="compositionally biased region" description="Basic and acidic residues" evidence="1">
    <location>
        <begin position="326"/>
        <end position="364"/>
    </location>
</feature>
<feature type="domain" description="CWF21" evidence="2">
    <location>
        <begin position="491"/>
        <end position="513"/>
    </location>
</feature>
<dbReference type="GO" id="GO:0005634">
    <property type="term" value="C:nucleus"/>
    <property type="evidence" value="ECO:0007669"/>
    <property type="project" value="UniProtKB-ARBA"/>
</dbReference>
<accession>A0A132BDG9</accession>
<organism evidence="3 4">
    <name type="scientific">Mollisia scopiformis</name>
    <name type="common">Conifer needle endophyte fungus</name>
    <name type="synonym">Phialocephala scopiformis</name>
    <dbReference type="NCBI Taxonomy" id="149040"/>
    <lineage>
        <taxon>Eukaryota</taxon>
        <taxon>Fungi</taxon>
        <taxon>Dikarya</taxon>
        <taxon>Ascomycota</taxon>
        <taxon>Pezizomycotina</taxon>
        <taxon>Leotiomycetes</taxon>
        <taxon>Helotiales</taxon>
        <taxon>Mollisiaceae</taxon>
        <taxon>Mollisia</taxon>
    </lineage>
</organism>